<dbReference type="Proteomes" id="UP001497482">
    <property type="component" value="Chromosome 21"/>
</dbReference>
<gene>
    <name evidence="1" type="ORF">KC01_LOCUS24933</name>
</gene>
<evidence type="ECO:0000313" key="1">
    <source>
        <dbReference type="EMBL" id="CAL1596232.1"/>
    </source>
</evidence>
<keyword evidence="2" id="KW-1185">Reference proteome</keyword>
<accession>A0AAV2LA50</accession>
<dbReference type="EMBL" id="OZ035843">
    <property type="protein sequence ID" value="CAL1596232.1"/>
    <property type="molecule type" value="Genomic_DNA"/>
</dbReference>
<proteinExistence type="predicted"/>
<sequence length="106" mass="12478">MNSFEKIKDADEFTGDFLDKQLILFTCLNIIEEELIAHLWNTHIIRKTRNAVAPCGRPHMMYTLPQIFEVKSQNPHLQNRIKVTHSDIFIQHSIFLKIQNVITDFL</sequence>
<protein>
    <submittedName>
        <fullName evidence="1">Uncharacterized protein</fullName>
    </submittedName>
</protein>
<dbReference type="AlphaFoldDB" id="A0AAV2LA50"/>
<organism evidence="1 2">
    <name type="scientific">Knipowitschia caucasica</name>
    <name type="common">Caucasian dwarf goby</name>
    <name type="synonym">Pomatoschistus caucasicus</name>
    <dbReference type="NCBI Taxonomy" id="637954"/>
    <lineage>
        <taxon>Eukaryota</taxon>
        <taxon>Metazoa</taxon>
        <taxon>Chordata</taxon>
        <taxon>Craniata</taxon>
        <taxon>Vertebrata</taxon>
        <taxon>Euteleostomi</taxon>
        <taxon>Actinopterygii</taxon>
        <taxon>Neopterygii</taxon>
        <taxon>Teleostei</taxon>
        <taxon>Neoteleostei</taxon>
        <taxon>Acanthomorphata</taxon>
        <taxon>Gobiaria</taxon>
        <taxon>Gobiiformes</taxon>
        <taxon>Gobioidei</taxon>
        <taxon>Gobiidae</taxon>
        <taxon>Gobiinae</taxon>
        <taxon>Knipowitschia</taxon>
    </lineage>
</organism>
<name>A0AAV2LA50_KNICA</name>
<reference evidence="1 2" key="1">
    <citation type="submission" date="2024-04" db="EMBL/GenBank/DDBJ databases">
        <authorList>
            <person name="Waldvogel A.-M."/>
            <person name="Schoenle A."/>
        </authorList>
    </citation>
    <scope>NUCLEOTIDE SEQUENCE [LARGE SCALE GENOMIC DNA]</scope>
</reference>
<evidence type="ECO:0000313" key="2">
    <source>
        <dbReference type="Proteomes" id="UP001497482"/>
    </source>
</evidence>